<sequence>MEMKAPPHSKEDETLHNYLTSLPPLETNEDAGATLNSLAFDFSPTTSYDNVLFNILYDESIVPIRNNPLDTSMPKLFSEDAKKIHPHEEADNVIPTEDYSPDLSLISSDGFMKDSVEGGNCIQEVGQVEANSELPDCENQIQRWNDEVFRTQELVLDRLENRMTINVAKSDEQNASNQISRSSLIMPFQDLTNKQLNPPNLKRKMNDQIHLDASFLTHENQEESADFYQSIPQKKMKIHNSNPTGEGGACNNCKCRKSQCLKLYCSCFAAGVYCTGPCSCQNCLNNHINEDKVLEARKKIVPKVVRSSDYSPQINKSGCNCNKTSCMKKYCECYKAGVGCSPSCNCRGCENIHGRKDGVAGTKS</sequence>
<dbReference type="Gramene" id="Psat06G0556800-T1">
    <property type="protein sequence ID" value="KAI5400753.1"/>
    <property type="gene ID" value="KIW84_065568"/>
</dbReference>
<evidence type="ECO:0000313" key="6">
    <source>
        <dbReference type="Proteomes" id="UP001058974"/>
    </source>
</evidence>
<reference evidence="5 6" key="1">
    <citation type="journal article" date="2022" name="Nat. Genet.">
        <title>Improved pea reference genome and pan-genome highlight genomic features and evolutionary characteristics.</title>
        <authorList>
            <person name="Yang T."/>
            <person name="Liu R."/>
            <person name="Luo Y."/>
            <person name="Hu S."/>
            <person name="Wang D."/>
            <person name="Wang C."/>
            <person name="Pandey M.K."/>
            <person name="Ge S."/>
            <person name="Xu Q."/>
            <person name="Li N."/>
            <person name="Li G."/>
            <person name="Huang Y."/>
            <person name="Saxena R.K."/>
            <person name="Ji Y."/>
            <person name="Li M."/>
            <person name="Yan X."/>
            <person name="He Y."/>
            <person name="Liu Y."/>
            <person name="Wang X."/>
            <person name="Xiang C."/>
            <person name="Varshney R.K."/>
            <person name="Ding H."/>
            <person name="Gao S."/>
            <person name="Zong X."/>
        </authorList>
    </citation>
    <scope>NUCLEOTIDE SEQUENCE [LARGE SCALE GENOMIC DNA]</scope>
    <source>
        <strain evidence="5 6">cv. Zhongwan 6</strain>
    </source>
</reference>
<dbReference type="PANTHER" id="PTHR46159">
    <property type="entry name" value="PROTEIN TESMIN/TSO1-LIKE CXC 2"/>
    <property type="match status" value="1"/>
</dbReference>
<comment type="caution">
    <text evidence="5">The sequence shown here is derived from an EMBL/GenBank/DDBJ whole genome shotgun (WGS) entry which is preliminary data.</text>
</comment>
<dbReference type="EMBL" id="JAMSHJ010000006">
    <property type="protein sequence ID" value="KAI5400753.1"/>
    <property type="molecule type" value="Genomic_DNA"/>
</dbReference>
<evidence type="ECO:0000259" key="4">
    <source>
        <dbReference type="PROSITE" id="PS51634"/>
    </source>
</evidence>
<dbReference type="GO" id="GO:0005634">
    <property type="term" value="C:nucleus"/>
    <property type="evidence" value="ECO:0007669"/>
    <property type="project" value="UniProtKB-SubCell"/>
</dbReference>
<dbReference type="Proteomes" id="UP001058974">
    <property type="component" value="Chromosome 6"/>
</dbReference>
<evidence type="ECO:0000256" key="1">
    <source>
        <dbReference type="ARBA" id="ARBA00004123"/>
    </source>
</evidence>
<gene>
    <name evidence="5" type="ORF">KIW84_065568</name>
</gene>
<evidence type="ECO:0000256" key="3">
    <source>
        <dbReference type="ARBA" id="ARBA00023242"/>
    </source>
</evidence>
<dbReference type="PANTHER" id="PTHR46159:SF12">
    <property type="entry name" value="PROTEIN TESMIN_TSO1-LIKE CXC 3-RELATED"/>
    <property type="match status" value="1"/>
</dbReference>
<organism evidence="5 6">
    <name type="scientific">Pisum sativum</name>
    <name type="common">Garden pea</name>
    <name type="synonym">Lathyrus oleraceus</name>
    <dbReference type="NCBI Taxonomy" id="3888"/>
    <lineage>
        <taxon>Eukaryota</taxon>
        <taxon>Viridiplantae</taxon>
        <taxon>Streptophyta</taxon>
        <taxon>Embryophyta</taxon>
        <taxon>Tracheophyta</taxon>
        <taxon>Spermatophyta</taxon>
        <taxon>Magnoliopsida</taxon>
        <taxon>eudicotyledons</taxon>
        <taxon>Gunneridae</taxon>
        <taxon>Pentapetalae</taxon>
        <taxon>rosids</taxon>
        <taxon>fabids</taxon>
        <taxon>Fabales</taxon>
        <taxon>Fabaceae</taxon>
        <taxon>Papilionoideae</taxon>
        <taxon>50 kb inversion clade</taxon>
        <taxon>NPAAA clade</taxon>
        <taxon>Hologalegina</taxon>
        <taxon>IRL clade</taxon>
        <taxon>Fabeae</taxon>
        <taxon>Lathyrus</taxon>
    </lineage>
</organism>
<accession>A0A9D4WDE5</accession>
<proteinExistence type="inferred from homology"/>
<dbReference type="AlphaFoldDB" id="A0A9D4WDE5"/>
<keyword evidence="3" id="KW-0539">Nucleus</keyword>
<dbReference type="InterPro" id="IPR005172">
    <property type="entry name" value="CRC"/>
</dbReference>
<dbReference type="InterPro" id="IPR033467">
    <property type="entry name" value="Tesmin/TSO1-like_CXC"/>
</dbReference>
<feature type="domain" description="CRC" evidence="4">
    <location>
        <begin position="249"/>
        <end position="354"/>
    </location>
</feature>
<evidence type="ECO:0000256" key="2">
    <source>
        <dbReference type="ARBA" id="ARBA00007267"/>
    </source>
</evidence>
<comment type="subcellular location">
    <subcellularLocation>
        <location evidence="1">Nucleus</location>
    </subcellularLocation>
</comment>
<dbReference type="OrthoDB" id="1427008at2759"/>
<dbReference type="Pfam" id="PF03638">
    <property type="entry name" value="TCR"/>
    <property type="match status" value="2"/>
</dbReference>
<dbReference type="InterPro" id="IPR044522">
    <property type="entry name" value="TSO1-like"/>
</dbReference>
<comment type="similarity">
    <text evidence="2">Belongs to the lin-54 family.</text>
</comment>
<dbReference type="GO" id="GO:0003700">
    <property type="term" value="F:DNA-binding transcription factor activity"/>
    <property type="evidence" value="ECO:0007669"/>
    <property type="project" value="InterPro"/>
</dbReference>
<protein>
    <recommendedName>
        <fullName evidence="4">CRC domain-containing protein</fullName>
    </recommendedName>
</protein>
<dbReference type="SMART" id="SM01114">
    <property type="entry name" value="CXC"/>
    <property type="match status" value="2"/>
</dbReference>
<name>A0A9D4WDE5_PEA</name>
<dbReference type="PROSITE" id="PS51634">
    <property type="entry name" value="CRC"/>
    <property type="match status" value="1"/>
</dbReference>
<evidence type="ECO:0000313" key="5">
    <source>
        <dbReference type="EMBL" id="KAI5400753.1"/>
    </source>
</evidence>
<keyword evidence="6" id="KW-1185">Reference proteome</keyword>